<dbReference type="AlphaFoldDB" id="A0A2G8KC06"/>
<evidence type="ECO:0000259" key="1">
    <source>
        <dbReference type="PROSITE" id="PS50878"/>
    </source>
</evidence>
<feature type="domain" description="Reverse transcriptase" evidence="1">
    <location>
        <begin position="1"/>
        <end position="171"/>
    </location>
</feature>
<comment type="caution">
    <text evidence="2">The sequence shown here is derived from an EMBL/GenBank/DDBJ whole genome shotgun (WGS) entry which is preliminary data.</text>
</comment>
<dbReference type="OrthoDB" id="10064342at2759"/>
<dbReference type="PANTHER" id="PTHR47027">
    <property type="entry name" value="REVERSE TRANSCRIPTASE DOMAIN-CONTAINING PROTEIN"/>
    <property type="match status" value="1"/>
</dbReference>
<dbReference type="SUPFAM" id="SSF56672">
    <property type="entry name" value="DNA/RNA polymerases"/>
    <property type="match status" value="1"/>
</dbReference>
<protein>
    <recommendedName>
        <fullName evidence="1">Reverse transcriptase domain-containing protein</fullName>
    </recommendedName>
</protein>
<accession>A0A2G8KC06</accession>
<dbReference type="PANTHER" id="PTHR47027:SF20">
    <property type="entry name" value="REVERSE TRANSCRIPTASE-LIKE PROTEIN WITH RNA-DIRECTED DNA POLYMERASE DOMAIN"/>
    <property type="match status" value="1"/>
</dbReference>
<organism evidence="2 3">
    <name type="scientific">Stichopus japonicus</name>
    <name type="common">Sea cucumber</name>
    <dbReference type="NCBI Taxonomy" id="307972"/>
    <lineage>
        <taxon>Eukaryota</taxon>
        <taxon>Metazoa</taxon>
        <taxon>Echinodermata</taxon>
        <taxon>Eleutherozoa</taxon>
        <taxon>Echinozoa</taxon>
        <taxon>Holothuroidea</taxon>
        <taxon>Aspidochirotacea</taxon>
        <taxon>Aspidochirotida</taxon>
        <taxon>Stichopodidae</taxon>
        <taxon>Apostichopus</taxon>
    </lineage>
</organism>
<dbReference type="InterPro" id="IPR000477">
    <property type="entry name" value="RT_dom"/>
</dbReference>
<dbReference type="EMBL" id="MRZV01000707">
    <property type="protein sequence ID" value="PIK45536.1"/>
    <property type="molecule type" value="Genomic_DNA"/>
</dbReference>
<keyword evidence="3" id="KW-1185">Reference proteome</keyword>
<reference evidence="2 3" key="1">
    <citation type="journal article" date="2017" name="PLoS Biol.">
        <title>The sea cucumber genome provides insights into morphological evolution and visceral regeneration.</title>
        <authorList>
            <person name="Zhang X."/>
            <person name="Sun L."/>
            <person name="Yuan J."/>
            <person name="Sun Y."/>
            <person name="Gao Y."/>
            <person name="Zhang L."/>
            <person name="Li S."/>
            <person name="Dai H."/>
            <person name="Hamel J.F."/>
            <person name="Liu C."/>
            <person name="Yu Y."/>
            <person name="Liu S."/>
            <person name="Lin W."/>
            <person name="Guo K."/>
            <person name="Jin S."/>
            <person name="Xu P."/>
            <person name="Storey K.B."/>
            <person name="Huan P."/>
            <person name="Zhang T."/>
            <person name="Zhou Y."/>
            <person name="Zhang J."/>
            <person name="Lin C."/>
            <person name="Li X."/>
            <person name="Xing L."/>
            <person name="Huo D."/>
            <person name="Sun M."/>
            <person name="Wang L."/>
            <person name="Mercier A."/>
            <person name="Li F."/>
            <person name="Yang H."/>
            <person name="Xiang J."/>
        </authorList>
    </citation>
    <scope>NUCLEOTIDE SEQUENCE [LARGE SCALE GENOMIC DNA]</scope>
    <source>
        <strain evidence="2">Shaxun</strain>
        <tissue evidence="2">Muscle</tissue>
    </source>
</reference>
<dbReference type="PROSITE" id="PS50878">
    <property type="entry name" value="RT_POL"/>
    <property type="match status" value="1"/>
</dbReference>
<dbReference type="InterPro" id="IPR043502">
    <property type="entry name" value="DNA/RNA_pol_sf"/>
</dbReference>
<name>A0A2G8KC06_STIJA</name>
<gene>
    <name evidence="2" type="ORF">BSL78_17607</name>
</gene>
<evidence type="ECO:0000313" key="3">
    <source>
        <dbReference type="Proteomes" id="UP000230750"/>
    </source>
</evidence>
<sequence length="171" mass="20023">MAVLDVNWIFRNLHYQNFIDYEKAFDSIHRDSLWEIMRQYGIPGKIINIVKIMYSDSVCAVLDDGEVTEWFQVKTGVKQGCVMSGFLFLLVIDWMMRETTKDNNTWIRWQMTSKLEDLDFADDVALLSSSHSQMQKKTNSITGLASRVGLKVNKKKTKIMRMNNKKRMQLK</sequence>
<dbReference type="Pfam" id="PF00078">
    <property type="entry name" value="RVT_1"/>
    <property type="match status" value="1"/>
</dbReference>
<proteinExistence type="predicted"/>
<evidence type="ECO:0000313" key="2">
    <source>
        <dbReference type="EMBL" id="PIK45536.1"/>
    </source>
</evidence>
<dbReference type="Proteomes" id="UP000230750">
    <property type="component" value="Unassembled WGS sequence"/>
</dbReference>